<dbReference type="GO" id="GO:0005975">
    <property type="term" value="P:carbohydrate metabolic process"/>
    <property type="evidence" value="ECO:0007669"/>
    <property type="project" value="InterPro"/>
</dbReference>
<dbReference type="SMART" id="SM00710">
    <property type="entry name" value="PbH1"/>
    <property type="match status" value="5"/>
</dbReference>
<evidence type="ECO:0008006" key="13">
    <source>
        <dbReference type="Google" id="ProtNLM"/>
    </source>
</evidence>
<evidence type="ECO:0000313" key="12">
    <source>
        <dbReference type="Proteomes" id="UP001420932"/>
    </source>
</evidence>
<protein>
    <recommendedName>
        <fullName evidence="13">Polygalacturonase</fullName>
    </recommendedName>
</protein>
<evidence type="ECO:0000256" key="8">
    <source>
        <dbReference type="RuleBase" id="RU361169"/>
    </source>
</evidence>
<dbReference type="Proteomes" id="UP001420932">
    <property type="component" value="Unassembled WGS sequence"/>
</dbReference>
<keyword evidence="6 8" id="KW-0326">Glycosidase</keyword>
<evidence type="ECO:0000256" key="4">
    <source>
        <dbReference type="ARBA" id="ARBA00022525"/>
    </source>
</evidence>
<evidence type="ECO:0000313" key="11">
    <source>
        <dbReference type="EMBL" id="KAK9087841.1"/>
    </source>
</evidence>
<keyword evidence="10" id="KW-0812">Transmembrane</keyword>
<evidence type="ECO:0000256" key="6">
    <source>
        <dbReference type="ARBA" id="ARBA00023295"/>
    </source>
</evidence>
<evidence type="ECO:0000256" key="3">
    <source>
        <dbReference type="ARBA" id="ARBA00022512"/>
    </source>
</evidence>
<keyword evidence="5 8" id="KW-0378">Hydrolase</keyword>
<evidence type="ECO:0000256" key="9">
    <source>
        <dbReference type="SAM" id="MobiDB-lite"/>
    </source>
</evidence>
<feature type="region of interest" description="Disordered" evidence="9">
    <location>
        <begin position="1"/>
        <end position="68"/>
    </location>
</feature>
<keyword evidence="10" id="KW-0472">Membrane</keyword>
<keyword evidence="12" id="KW-1185">Reference proteome</keyword>
<dbReference type="SUPFAM" id="SSF51126">
    <property type="entry name" value="Pectin lyase-like"/>
    <property type="match status" value="1"/>
</dbReference>
<comment type="caution">
    <text evidence="11">The sequence shown here is derived from an EMBL/GenBank/DDBJ whole genome shotgun (WGS) entry which is preliminary data.</text>
</comment>
<keyword evidence="7" id="KW-0961">Cell wall biogenesis/degradation</keyword>
<keyword evidence="10" id="KW-1133">Transmembrane helix</keyword>
<dbReference type="PANTHER" id="PTHR31375">
    <property type="match status" value="1"/>
</dbReference>
<evidence type="ECO:0000256" key="5">
    <source>
        <dbReference type="ARBA" id="ARBA00022801"/>
    </source>
</evidence>
<dbReference type="InterPro" id="IPR011050">
    <property type="entry name" value="Pectin_lyase_fold/virulence"/>
</dbReference>
<feature type="transmembrane region" description="Helical" evidence="10">
    <location>
        <begin position="81"/>
        <end position="99"/>
    </location>
</feature>
<keyword evidence="4" id="KW-0964">Secreted</keyword>
<dbReference type="EMBL" id="JBBNAF010000013">
    <property type="protein sequence ID" value="KAK9087841.1"/>
    <property type="molecule type" value="Genomic_DNA"/>
</dbReference>
<dbReference type="GO" id="GO:0004650">
    <property type="term" value="F:polygalacturonase activity"/>
    <property type="evidence" value="ECO:0007669"/>
    <property type="project" value="InterPro"/>
</dbReference>
<comment type="subcellular location">
    <subcellularLocation>
        <location evidence="1">Secreted</location>
        <location evidence="1">Cell wall</location>
    </subcellularLocation>
</comment>
<evidence type="ECO:0000256" key="10">
    <source>
        <dbReference type="SAM" id="Phobius"/>
    </source>
</evidence>
<dbReference type="InterPro" id="IPR000743">
    <property type="entry name" value="Glyco_hydro_28"/>
</dbReference>
<dbReference type="Pfam" id="PF00295">
    <property type="entry name" value="Glyco_hydro_28"/>
    <property type="match status" value="1"/>
</dbReference>
<sequence length="453" mass="48827">MTETGATRRREQRETARPEKRERPVARPDGETETTATRRTERETSERDQLARPDGETRRSNGMDVWGRDDRLNLDETERRFSVLSAYILMSTMVLMINLTSSSVAFAAPTSFNVVDLGAKGDGRTDSTRAFLRAWESACASPSSATIYVPQGRYLLNEVLFTGECKGRVTFKIDGTLVAPSDYHILGTSGKWITFNKVQGVSISGGILDGQGAGLWACKAAGKKCPFGARSLEFTYSSEITITGLTSMNSQIFHIVIHDCKNVKLQQVQVTASGNSPNTDGIHVQGSTDVTITQANIKTGDDCISIGPGTTNLWMENINCGPGHGISGSQNGVRIKTWARPSTGYVKGVLFEDIIINNARNPIIIDQDYCPHNEGCPGQVSGVKISDVVYRNIRGSSGSQVAMKFDCSPKAPCSGIVLDNVDLTYESKSASSSCINADGSAFGLVHPSSCLAA</sequence>
<comment type="similarity">
    <text evidence="2 8">Belongs to the glycosyl hydrolase 28 family.</text>
</comment>
<organism evidence="11 12">
    <name type="scientific">Stephania yunnanensis</name>
    <dbReference type="NCBI Taxonomy" id="152371"/>
    <lineage>
        <taxon>Eukaryota</taxon>
        <taxon>Viridiplantae</taxon>
        <taxon>Streptophyta</taxon>
        <taxon>Embryophyta</taxon>
        <taxon>Tracheophyta</taxon>
        <taxon>Spermatophyta</taxon>
        <taxon>Magnoliopsida</taxon>
        <taxon>Ranunculales</taxon>
        <taxon>Menispermaceae</taxon>
        <taxon>Menispermoideae</taxon>
        <taxon>Cissampelideae</taxon>
        <taxon>Stephania</taxon>
    </lineage>
</organism>
<dbReference type="InterPro" id="IPR006626">
    <property type="entry name" value="PbH1"/>
</dbReference>
<evidence type="ECO:0000256" key="1">
    <source>
        <dbReference type="ARBA" id="ARBA00004191"/>
    </source>
</evidence>
<keyword evidence="3" id="KW-0134">Cell wall</keyword>
<dbReference type="InterPro" id="IPR012334">
    <property type="entry name" value="Pectin_lyas_fold"/>
</dbReference>
<dbReference type="Gene3D" id="2.160.20.10">
    <property type="entry name" value="Single-stranded right-handed beta-helix, Pectin lyase-like"/>
    <property type="match status" value="1"/>
</dbReference>
<accession>A0AAP0HKL9</accession>
<dbReference type="AlphaFoldDB" id="A0AAP0HKL9"/>
<dbReference type="GO" id="GO:0071555">
    <property type="term" value="P:cell wall organization"/>
    <property type="evidence" value="ECO:0007669"/>
    <property type="project" value="UniProtKB-KW"/>
</dbReference>
<evidence type="ECO:0000256" key="7">
    <source>
        <dbReference type="ARBA" id="ARBA00023316"/>
    </source>
</evidence>
<gene>
    <name evidence="11" type="ORF">Syun_030235</name>
</gene>
<evidence type="ECO:0000256" key="2">
    <source>
        <dbReference type="ARBA" id="ARBA00008834"/>
    </source>
</evidence>
<name>A0AAP0HKL9_9MAGN</name>
<reference evidence="11 12" key="1">
    <citation type="submission" date="2024-01" db="EMBL/GenBank/DDBJ databases">
        <title>Genome assemblies of Stephania.</title>
        <authorList>
            <person name="Yang L."/>
        </authorList>
    </citation>
    <scope>NUCLEOTIDE SEQUENCE [LARGE SCALE GENOMIC DNA]</scope>
    <source>
        <strain evidence="11">YNDBR</strain>
        <tissue evidence="11">Leaf</tissue>
    </source>
</reference>
<proteinExistence type="inferred from homology"/>